<evidence type="ECO:0000259" key="5">
    <source>
        <dbReference type="Pfam" id="PF05390"/>
    </source>
</evidence>
<dbReference type="Pfam" id="PF10342">
    <property type="entry name" value="Kre9_KNH"/>
    <property type="match status" value="1"/>
</dbReference>
<evidence type="ECO:0000256" key="4">
    <source>
        <dbReference type="SAM" id="SignalP"/>
    </source>
</evidence>
<comment type="similarity">
    <text evidence="2">Belongs to the KRE9/KNH1 family.</text>
</comment>
<feature type="chain" id="PRO_5025649793" evidence="4">
    <location>
        <begin position="22"/>
        <end position="276"/>
    </location>
</feature>
<evidence type="ECO:0000313" key="7">
    <source>
        <dbReference type="EMBL" id="QID80306.1"/>
    </source>
</evidence>
<keyword evidence="3 4" id="KW-0732">Signal</keyword>
<dbReference type="PANTHER" id="PTHR28154">
    <property type="entry name" value="CELL WALL SYNTHESIS PROTEIN KNH1-RELATED"/>
    <property type="match status" value="1"/>
</dbReference>
<gene>
    <name evidence="7" type="primary">KRE9_1</name>
    <name evidence="7" type="ORF">GRS66_002622</name>
</gene>
<evidence type="ECO:0000256" key="3">
    <source>
        <dbReference type="ARBA" id="ARBA00022729"/>
    </source>
</evidence>
<dbReference type="GO" id="GO:0005576">
    <property type="term" value="C:extracellular region"/>
    <property type="evidence" value="ECO:0007669"/>
    <property type="project" value="TreeGrafter"/>
</dbReference>
<dbReference type="InterPro" id="IPR008659">
    <property type="entry name" value="Kre9/Knh1_C"/>
</dbReference>
<keyword evidence="8" id="KW-1185">Reference proteome</keyword>
<comment type="function">
    <text evidence="1">Involved in cell wall beta(1-&gt;6) glucan synthesis.</text>
</comment>
<dbReference type="EMBL" id="CP048991">
    <property type="protein sequence ID" value="QID80306.1"/>
    <property type="molecule type" value="Genomic_DNA"/>
</dbReference>
<dbReference type="AlphaFoldDB" id="A0A6C1DTE1"/>
<dbReference type="GO" id="GO:0006078">
    <property type="term" value="P:(1-&gt;6)-beta-D-glucan biosynthetic process"/>
    <property type="evidence" value="ECO:0007669"/>
    <property type="project" value="InterPro"/>
</dbReference>
<dbReference type="PANTHER" id="PTHR28154:SF1">
    <property type="entry name" value="CELL WALL SYNTHESIS PROTEIN KNH1-RELATED"/>
    <property type="match status" value="1"/>
</dbReference>
<proteinExistence type="inferred from homology"/>
<protein>
    <submittedName>
        <fullName evidence="7">Cell wall synthesis protein kre9</fullName>
    </submittedName>
</protein>
<reference evidence="7 8" key="1">
    <citation type="journal article" date="2019" name="BMC Genomics">
        <title>Chromosome level assembly and comparative genome analysis confirm lager-brewing yeasts originated from a single hybridization.</title>
        <authorList>
            <person name="Salazar A.N."/>
            <person name="Gorter de Vries A.R."/>
            <person name="van den Broek M."/>
            <person name="Brouwers N."/>
            <person name="de la Torre Cortes P."/>
            <person name="Kuijpers N.G.A."/>
            <person name="Daran J.G."/>
            <person name="Abeel T."/>
        </authorList>
    </citation>
    <scope>NUCLEOTIDE SEQUENCE [LARGE SCALE GENOMIC DNA]</scope>
    <source>
        <strain evidence="7 8">CBS 1483</strain>
    </source>
</reference>
<dbReference type="InterPro" id="IPR018466">
    <property type="entry name" value="Kre9/Knh1-like_N"/>
</dbReference>
<evidence type="ECO:0000256" key="2">
    <source>
        <dbReference type="ARBA" id="ARBA00006816"/>
    </source>
</evidence>
<evidence type="ECO:0000256" key="1">
    <source>
        <dbReference type="ARBA" id="ARBA00004010"/>
    </source>
</evidence>
<dbReference type="OrthoDB" id="2432613at2759"/>
<dbReference type="InterPro" id="IPR045328">
    <property type="entry name" value="Kre9/Knh1"/>
</dbReference>
<feature type="signal peptide" evidence="4">
    <location>
        <begin position="1"/>
        <end position="21"/>
    </location>
</feature>
<organism evidence="7 8">
    <name type="scientific">Saccharomyces pastorianus</name>
    <name type="common">Lager yeast</name>
    <name type="synonym">Saccharomyces cerevisiae x Saccharomyces eubayanus</name>
    <dbReference type="NCBI Taxonomy" id="27292"/>
    <lineage>
        <taxon>Eukaryota</taxon>
        <taxon>Fungi</taxon>
        <taxon>Dikarya</taxon>
        <taxon>Ascomycota</taxon>
        <taxon>Saccharomycotina</taxon>
        <taxon>Saccharomycetes</taxon>
        <taxon>Saccharomycetales</taxon>
        <taxon>Saccharomycetaceae</taxon>
        <taxon>Saccharomyces</taxon>
    </lineage>
</organism>
<name>A0A6C1DTE1_SACPS</name>
<dbReference type="GO" id="GO:0031505">
    <property type="term" value="P:fungal-type cell wall organization"/>
    <property type="evidence" value="ECO:0007669"/>
    <property type="project" value="TreeGrafter"/>
</dbReference>
<feature type="domain" description="Yeast cell wall synthesis Kre9/Knh1-like N-terminal" evidence="6">
    <location>
        <begin position="27"/>
        <end position="135"/>
    </location>
</feature>
<evidence type="ECO:0000313" key="8">
    <source>
        <dbReference type="Proteomes" id="UP000501346"/>
    </source>
</evidence>
<dbReference type="GO" id="GO:0042546">
    <property type="term" value="P:cell wall biogenesis"/>
    <property type="evidence" value="ECO:0007669"/>
    <property type="project" value="InterPro"/>
</dbReference>
<accession>A0A6C1DTE1</accession>
<evidence type="ECO:0000259" key="6">
    <source>
        <dbReference type="Pfam" id="PF10342"/>
    </source>
</evidence>
<dbReference type="Proteomes" id="UP000501346">
    <property type="component" value="Chromosome ScX-SeX"/>
</dbReference>
<feature type="domain" description="Yeast cell wall synthesis Kre9/Knh1 C-terminal" evidence="5">
    <location>
        <begin position="172"/>
        <end position="272"/>
    </location>
</feature>
<dbReference type="Pfam" id="PF05390">
    <property type="entry name" value="Kre9_KNH1_C"/>
    <property type="match status" value="1"/>
</dbReference>
<sequence length="276" mass="29989">MRLQRNSIICALVFLVSFVLGDVNIVSPSSKATFSPSGGTVSVPVEWMDNGAYPSLSKISTFTFSLCTGPNNNIDCVAVLASKITPSELTQDDKVYSYTAEFASTLTGNGQYYIQVFAQVDGQGYTIHYTPRFQLTSMGGVTAYTYSATTEPTPQTSIQTTTTNNAQATTIDSRSFTVPYTKQTGTSRFAPMQMQPNTKVTATTWTRKFATSAVTYYSTFGSLPEQATTITPGWSYTISSGVNYATPASMPSDNGGWYKPSKRLSLSARKINMRKV</sequence>